<gene>
    <name evidence="1" type="ORF">PsorP6_016036</name>
</gene>
<proteinExistence type="predicted"/>
<keyword evidence="2" id="KW-1185">Reference proteome</keyword>
<protein>
    <submittedName>
        <fullName evidence="1">Uncharacterized protein</fullName>
    </submittedName>
</protein>
<evidence type="ECO:0000313" key="1">
    <source>
        <dbReference type="EMBL" id="KAI9919991.1"/>
    </source>
</evidence>
<reference evidence="1 2" key="1">
    <citation type="journal article" date="2022" name="bioRxiv">
        <title>The genome of the oomycete Peronosclerospora sorghi, a cosmopolitan pathogen of maize and sorghum, is inflated with dispersed pseudogenes.</title>
        <authorList>
            <person name="Fletcher K."/>
            <person name="Martin F."/>
            <person name="Isakeit T."/>
            <person name="Cavanaugh K."/>
            <person name="Magill C."/>
            <person name="Michelmore R."/>
        </authorList>
    </citation>
    <scope>NUCLEOTIDE SEQUENCE [LARGE SCALE GENOMIC DNA]</scope>
    <source>
        <strain evidence="1">P6</strain>
    </source>
</reference>
<evidence type="ECO:0000313" key="2">
    <source>
        <dbReference type="Proteomes" id="UP001163321"/>
    </source>
</evidence>
<accession>A0ACC0WNW3</accession>
<sequence length="285" mass="31709">MALPREVVSLSQLLRRNEKSSARPRIGTAPPLPLQTSRRRVQPQPSRLPPSFTECVRDANRVQPQSSRLPPSFTESVRDANRVQPDGSQPGVALELSQKGNIKTASLREANNSLQCVDTAYEAESEQLSALTSISQSSFSQTQSQNLLGSSQETKVMDDELQTLRQAQLWEALPSAPKSPVRCNGSEILQDLNQNFTKAIAEQIREQKQQQRQLMLQFASPMKKSVEQIRTDLVTCKKDHQSQVKAIGELAKTINKVTSAVSELQKQVLYSAMPNPVTIKPLHPY</sequence>
<organism evidence="1 2">
    <name type="scientific">Peronosclerospora sorghi</name>
    <dbReference type="NCBI Taxonomy" id="230839"/>
    <lineage>
        <taxon>Eukaryota</taxon>
        <taxon>Sar</taxon>
        <taxon>Stramenopiles</taxon>
        <taxon>Oomycota</taxon>
        <taxon>Peronosporomycetes</taxon>
        <taxon>Peronosporales</taxon>
        <taxon>Peronosporaceae</taxon>
        <taxon>Peronosclerospora</taxon>
    </lineage>
</organism>
<dbReference type="Proteomes" id="UP001163321">
    <property type="component" value="Chromosome 10"/>
</dbReference>
<comment type="caution">
    <text evidence="1">The sequence shown here is derived from an EMBL/GenBank/DDBJ whole genome shotgun (WGS) entry which is preliminary data.</text>
</comment>
<name>A0ACC0WNW3_9STRA</name>
<dbReference type="EMBL" id="CM047589">
    <property type="protein sequence ID" value="KAI9919991.1"/>
    <property type="molecule type" value="Genomic_DNA"/>
</dbReference>